<dbReference type="STRING" id="1790137.AXE80_07975"/>
<evidence type="ECO:0000313" key="1">
    <source>
        <dbReference type="EMBL" id="ANW96218.1"/>
    </source>
</evidence>
<name>A0A1B1Y656_9FLAO</name>
<evidence type="ECO:0008006" key="3">
    <source>
        <dbReference type="Google" id="ProtNLM"/>
    </source>
</evidence>
<sequence length="415" mass="45456">MILSCSKKSLEKTIGLEDKEEVSEIDETLKVILESEFYTPQTTFSVTKNLVDDYAVDNSFETDDSQKLQQAIDDVSALGGGKLIIPSGDYSVAEINLKSNVHIVIDSKAVIRPSLRTDDKNYIMFGFGKESDKISNVSVTSNDELEKFTVDLTHNNNINVAVFSLGNVENFFLSNFTVLDDYTDFSAVTAGITEYNGAWYFPKNGIVKNANTLNADYGYGMVQIQAGTNILFKNLEGTGGVTLRLETGWTKMNDLQLGGVSNIYGQNISCTNGNAAVMFSPHAMHNGKAYVENITANSCGFAVRIEGGFVSKKYTNPELVDGTFEEVEIKNITTTFGNNAQLKPKHYKYMPCELRNQVATEPIKPGGESYKGPSIAGVVNTPNYLAVLQESEVIANGYITGFEVVNDEESTTNCE</sequence>
<dbReference type="Gene3D" id="2.160.20.10">
    <property type="entry name" value="Single-stranded right-handed beta-helix, Pectin lyase-like"/>
    <property type="match status" value="1"/>
</dbReference>
<protein>
    <recommendedName>
        <fullName evidence="3">Pectate lyase superfamily protein domain-containing protein</fullName>
    </recommendedName>
</protein>
<gene>
    <name evidence="1" type="ORF">AXE80_07975</name>
</gene>
<reference evidence="1 2" key="1">
    <citation type="submission" date="2016-02" db="EMBL/GenBank/DDBJ databases">
        <authorList>
            <person name="Wen L."/>
            <person name="He K."/>
            <person name="Yang H."/>
        </authorList>
    </citation>
    <scope>NUCLEOTIDE SEQUENCE [LARGE SCALE GENOMIC DNA]</scope>
    <source>
        <strain evidence="1 2">CZ1127</strain>
    </source>
</reference>
<dbReference type="AlphaFoldDB" id="A0A1B1Y656"/>
<dbReference type="SUPFAM" id="SSF51126">
    <property type="entry name" value="Pectin lyase-like"/>
    <property type="match status" value="1"/>
</dbReference>
<proteinExistence type="predicted"/>
<keyword evidence="2" id="KW-1185">Reference proteome</keyword>
<evidence type="ECO:0000313" key="2">
    <source>
        <dbReference type="Proteomes" id="UP000092967"/>
    </source>
</evidence>
<organism evidence="1 2">
    <name type="scientific">Wenyingzhuangia fucanilytica</name>
    <dbReference type="NCBI Taxonomy" id="1790137"/>
    <lineage>
        <taxon>Bacteria</taxon>
        <taxon>Pseudomonadati</taxon>
        <taxon>Bacteroidota</taxon>
        <taxon>Flavobacteriia</taxon>
        <taxon>Flavobacteriales</taxon>
        <taxon>Flavobacteriaceae</taxon>
        <taxon>Wenyingzhuangia</taxon>
    </lineage>
</organism>
<dbReference type="InterPro" id="IPR012334">
    <property type="entry name" value="Pectin_lyas_fold"/>
</dbReference>
<accession>A0A1B1Y656</accession>
<dbReference type="InterPro" id="IPR011050">
    <property type="entry name" value="Pectin_lyase_fold/virulence"/>
</dbReference>
<dbReference type="KEGG" id="wfu:AXE80_07975"/>
<dbReference type="EMBL" id="CP014224">
    <property type="protein sequence ID" value="ANW96218.1"/>
    <property type="molecule type" value="Genomic_DNA"/>
</dbReference>
<dbReference type="Proteomes" id="UP000092967">
    <property type="component" value="Chromosome"/>
</dbReference>